<protein>
    <submittedName>
        <fullName evidence="2">Uncharacterized mitochondrial protein-like protein</fullName>
    </submittedName>
</protein>
<feature type="domain" description="Reverse transcriptase Ty1/copia-type" evidence="1">
    <location>
        <begin position="3"/>
        <end position="102"/>
    </location>
</feature>
<reference evidence="2" key="2">
    <citation type="submission" date="2022-01" db="EMBL/GenBank/DDBJ databases">
        <authorList>
            <person name="Yamashiro T."/>
            <person name="Shiraishi A."/>
            <person name="Satake H."/>
            <person name="Nakayama K."/>
        </authorList>
    </citation>
    <scope>NUCLEOTIDE SEQUENCE</scope>
</reference>
<evidence type="ECO:0000259" key="1">
    <source>
        <dbReference type="Pfam" id="PF07727"/>
    </source>
</evidence>
<organism evidence="2 3">
    <name type="scientific">Tanacetum coccineum</name>
    <dbReference type="NCBI Taxonomy" id="301880"/>
    <lineage>
        <taxon>Eukaryota</taxon>
        <taxon>Viridiplantae</taxon>
        <taxon>Streptophyta</taxon>
        <taxon>Embryophyta</taxon>
        <taxon>Tracheophyta</taxon>
        <taxon>Spermatophyta</taxon>
        <taxon>Magnoliopsida</taxon>
        <taxon>eudicotyledons</taxon>
        <taxon>Gunneridae</taxon>
        <taxon>Pentapetalae</taxon>
        <taxon>asterids</taxon>
        <taxon>campanulids</taxon>
        <taxon>Asterales</taxon>
        <taxon>Asteraceae</taxon>
        <taxon>Asteroideae</taxon>
        <taxon>Anthemideae</taxon>
        <taxon>Anthemidinae</taxon>
        <taxon>Tanacetum</taxon>
    </lineage>
</organism>
<keyword evidence="3" id="KW-1185">Reference proteome</keyword>
<dbReference type="Proteomes" id="UP001151760">
    <property type="component" value="Unassembled WGS sequence"/>
</dbReference>
<evidence type="ECO:0000313" key="2">
    <source>
        <dbReference type="EMBL" id="GJS62157.1"/>
    </source>
</evidence>
<gene>
    <name evidence="2" type="ORF">Tco_0656941</name>
</gene>
<dbReference type="InterPro" id="IPR013103">
    <property type="entry name" value="RVT_2"/>
</dbReference>
<proteinExistence type="predicted"/>
<reference evidence="2" key="1">
    <citation type="journal article" date="2022" name="Int. J. Mol. Sci.">
        <title>Draft Genome of Tanacetum Coccineum: Genomic Comparison of Closely Related Tanacetum-Family Plants.</title>
        <authorList>
            <person name="Yamashiro T."/>
            <person name="Shiraishi A."/>
            <person name="Nakayama K."/>
            <person name="Satake H."/>
        </authorList>
    </citation>
    <scope>NUCLEOTIDE SEQUENCE</scope>
</reference>
<sequence>MGFLQCVHEKAVYKKVPNGELIIVAVYGDDLFVTGASLDLINEFKRRMVFQFEMLDIVKLTYYIGIEVSQGNDCVEIKQERYAMKILKEACMEECNPDLCTMEPGLKLSNAEDEPEVEATQY</sequence>
<dbReference type="EMBL" id="BQNB010009340">
    <property type="protein sequence ID" value="GJS62157.1"/>
    <property type="molecule type" value="Genomic_DNA"/>
</dbReference>
<dbReference type="Pfam" id="PF07727">
    <property type="entry name" value="RVT_2"/>
    <property type="match status" value="1"/>
</dbReference>
<name>A0ABQ4XBF1_9ASTR</name>
<evidence type="ECO:0000313" key="3">
    <source>
        <dbReference type="Proteomes" id="UP001151760"/>
    </source>
</evidence>
<accession>A0ABQ4XBF1</accession>
<comment type="caution">
    <text evidence="2">The sequence shown here is derived from an EMBL/GenBank/DDBJ whole genome shotgun (WGS) entry which is preliminary data.</text>
</comment>